<proteinExistence type="predicted"/>
<feature type="non-terminal residue" evidence="1">
    <location>
        <position position="23"/>
    </location>
</feature>
<organism evidence="1">
    <name type="scientific">marine metagenome</name>
    <dbReference type="NCBI Taxonomy" id="408172"/>
    <lineage>
        <taxon>unclassified sequences</taxon>
        <taxon>metagenomes</taxon>
        <taxon>ecological metagenomes</taxon>
    </lineage>
</organism>
<gene>
    <name evidence="1" type="ORF">METZ01_LOCUS422494</name>
</gene>
<accession>A0A382XFM8</accession>
<name>A0A382XFM8_9ZZZZ</name>
<sequence>MVRVDMLQNQAAGTVGFEEAEQV</sequence>
<reference evidence="1" key="1">
    <citation type="submission" date="2018-05" db="EMBL/GenBank/DDBJ databases">
        <authorList>
            <person name="Lanie J.A."/>
            <person name="Ng W.-L."/>
            <person name="Kazmierczak K.M."/>
            <person name="Andrzejewski T.M."/>
            <person name="Davidsen T.M."/>
            <person name="Wayne K.J."/>
            <person name="Tettelin H."/>
            <person name="Glass J.I."/>
            <person name="Rusch D."/>
            <person name="Podicherti R."/>
            <person name="Tsui H.-C.T."/>
            <person name="Winkler M.E."/>
        </authorList>
    </citation>
    <scope>NUCLEOTIDE SEQUENCE</scope>
</reference>
<dbReference type="AlphaFoldDB" id="A0A382XFM8"/>
<protein>
    <submittedName>
        <fullName evidence="1">Uncharacterized protein</fullName>
    </submittedName>
</protein>
<evidence type="ECO:0000313" key="1">
    <source>
        <dbReference type="EMBL" id="SVD69640.1"/>
    </source>
</evidence>
<dbReference type="EMBL" id="UINC01167242">
    <property type="protein sequence ID" value="SVD69640.1"/>
    <property type="molecule type" value="Genomic_DNA"/>
</dbReference>